<evidence type="ECO:0000313" key="3">
    <source>
        <dbReference type="Proteomes" id="UP000245683"/>
    </source>
</evidence>
<dbReference type="PANTHER" id="PTHR33164:SF99">
    <property type="entry name" value="MARR FAMILY REGULATORY PROTEIN"/>
    <property type="match status" value="1"/>
</dbReference>
<dbReference type="GO" id="GO:0003700">
    <property type="term" value="F:DNA-binding transcription factor activity"/>
    <property type="evidence" value="ECO:0007669"/>
    <property type="project" value="InterPro"/>
</dbReference>
<gene>
    <name evidence="2" type="ORF">DLJ46_02475</name>
</gene>
<dbReference type="SUPFAM" id="SSF46785">
    <property type="entry name" value="Winged helix' DNA-binding domain"/>
    <property type="match status" value="1"/>
</dbReference>
<accession>A0A317KLI9</accession>
<dbReference type="PROSITE" id="PS50995">
    <property type="entry name" value="HTH_MARR_2"/>
    <property type="match status" value="1"/>
</dbReference>
<proteinExistence type="predicted"/>
<dbReference type="InterPro" id="IPR036390">
    <property type="entry name" value="WH_DNA-bd_sf"/>
</dbReference>
<dbReference type="OrthoDB" id="5432081at2"/>
<keyword evidence="3" id="KW-1185">Reference proteome</keyword>
<protein>
    <submittedName>
        <fullName evidence="2">MarR family transcriptional regulator</fullName>
    </submittedName>
</protein>
<evidence type="ECO:0000313" key="2">
    <source>
        <dbReference type="EMBL" id="PWU52699.1"/>
    </source>
</evidence>
<dbReference type="AlphaFoldDB" id="A0A317KLI9"/>
<evidence type="ECO:0000259" key="1">
    <source>
        <dbReference type="PROSITE" id="PS50995"/>
    </source>
</evidence>
<dbReference type="SMART" id="SM00347">
    <property type="entry name" value="HTH_MARR"/>
    <property type="match status" value="1"/>
</dbReference>
<sequence length="162" mass="17987">MEDTRWLTDEEQQVWRRLVHLVTVLPAALDAQLQRDARLTHFEYLVLAILSETPGRSRRMTDLAGLVNGSQSRLSHLVGRLERRGLIHRERSTEDRRGSVAVLTEAGWAAVVAAAPGHVAHVRSLVFDQLTPEQVRRLGDTLAAMLDRIAPADSCPGPTNPC</sequence>
<name>A0A317KLI9_9ACTN</name>
<dbReference type="GO" id="GO:0006950">
    <property type="term" value="P:response to stress"/>
    <property type="evidence" value="ECO:0007669"/>
    <property type="project" value="TreeGrafter"/>
</dbReference>
<feature type="domain" description="HTH marR-type" evidence="1">
    <location>
        <begin position="11"/>
        <end position="147"/>
    </location>
</feature>
<dbReference type="Pfam" id="PF01047">
    <property type="entry name" value="MarR"/>
    <property type="match status" value="1"/>
</dbReference>
<dbReference type="PANTHER" id="PTHR33164">
    <property type="entry name" value="TRANSCRIPTIONAL REGULATOR, MARR FAMILY"/>
    <property type="match status" value="1"/>
</dbReference>
<dbReference type="InterPro" id="IPR039422">
    <property type="entry name" value="MarR/SlyA-like"/>
</dbReference>
<reference evidence="3" key="1">
    <citation type="submission" date="2018-05" db="EMBL/GenBank/DDBJ databases">
        <title>Micromonospora globispora sp. nov. and Micromonospora rugosa sp. nov., isolated from marine sediment.</title>
        <authorList>
            <person name="Carro L."/>
            <person name="Aysel V."/>
            <person name="Cetin D."/>
            <person name="Igual J.M."/>
            <person name="Klenk H.-P."/>
            <person name="Trujillo M.E."/>
            <person name="Sahin N."/>
        </authorList>
    </citation>
    <scope>NUCLEOTIDE SEQUENCE [LARGE SCALE GENOMIC DNA]</scope>
    <source>
        <strain evidence="3">S2904</strain>
    </source>
</reference>
<dbReference type="RefSeq" id="WP_109943029.1">
    <property type="nucleotide sequence ID" value="NZ_QGGF01000740.1"/>
</dbReference>
<comment type="caution">
    <text evidence="2">The sequence shown here is derived from an EMBL/GenBank/DDBJ whole genome shotgun (WGS) entry which is preliminary data.</text>
</comment>
<dbReference type="EMBL" id="QGSV01000060">
    <property type="protein sequence ID" value="PWU52699.1"/>
    <property type="molecule type" value="Genomic_DNA"/>
</dbReference>
<dbReference type="InterPro" id="IPR000835">
    <property type="entry name" value="HTH_MarR-typ"/>
</dbReference>
<organism evidence="2 3">
    <name type="scientific">Micromonospora globispora</name>
    <dbReference type="NCBI Taxonomy" id="1450148"/>
    <lineage>
        <taxon>Bacteria</taxon>
        <taxon>Bacillati</taxon>
        <taxon>Actinomycetota</taxon>
        <taxon>Actinomycetes</taxon>
        <taxon>Micromonosporales</taxon>
        <taxon>Micromonosporaceae</taxon>
        <taxon>Micromonospora</taxon>
    </lineage>
</organism>
<dbReference type="Gene3D" id="1.10.10.10">
    <property type="entry name" value="Winged helix-like DNA-binding domain superfamily/Winged helix DNA-binding domain"/>
    <property type="match status" value="1"/>
</dbReference>
<dbReference type="Proteomes" id="UP000245683">
    <property type="component" value="Unassembled WGS sequence"/>
</dbReference>
<dbReference type="InterPro" id="IPR036388">
    <property type="entry name" value="WH-like_DNA-bd_sf"/>
</dbReference>